<feature type="chain" id="PRO_5043314113" evidence="1">
    <location>
        <begin position="25"/>
        <end position="202"/>
    </location>
</feature>
<dbReference type="InterPro" id="IPR006601">
    <property type="entry name" value="Uncharacterised_DM11_DROME"/>
</dbReference>
<gene>
    <name evidence="2" type="ORF">DMAD_10452</name>
</gene>
<dbReference type="SMART" id="SM00675">
    <property type="entry name" value="DM11"/>
    <property type="match status" value="1"/>
</dbReference>
<evidence type="ECO:0000313" key="2">
    <source>
        <dbReference type="EMBL" id="BFF92378.1"/>
    </source>
</evidence>
<protein>
    <submittedName>
        <fullName evidence="2">Uncharacterized protein</fullName>
    </submittedName>
</protein>
<keyword evidence="3" id="KW-1185">Reference proteome</keyword>
<proteinExistence type="predicted"/>
<dbReference type="EMBL" id="AP029263">
    <property type="protein sequence ID" value="BFF92378.1"/>
    <property type="molecule type" value="Genomic_DNA"/>
</dbReference>
<dbReference type="AlphaFoldDB" id="A0AAU9F9Q6"/>
<accession>A0AAU9F9Q6</accession>
<sequence length="202" mass="23806">MWNNEVLSSLRLILSMLVICAVKGVKYEFLIDDEEIFNTCPNQRPGVLGSHGLFDLSEFKTVITDDVLTLGGNLTAVWDMDHTDFVSFQITMYQNDRGIWRPTIYSINVKDFCSVMYNKNFYWYTYWTQYVINKEEVENRCFMRGTKLLFEEYPLHLVLNIGNAKFSGLYKAQYLIEAYSRIGIRRPISFCFEVRAEFRKVK</sequence>
<organism evidence="2 3">
    <name type="scientific">Drosophila madeirensis</name>
    <name type="common">Fruit fly</name>
    <dbReference type="NCBI Taxonomy" id="30013"/>
    <lineage>
        <taxon>Eukaryota</taxon>
        <taxon>Metazoa</taxon>
        <taxon>Ecdysozoa</taxon>
        <taxon>Arthropoda</taxon>
        <taxon>Hexapoda</taxon>
        <taxon>Insecta</taxon>
        <taxon>Pterygota</taxon>
        <taxon>Neoptera</taxon>
        <taxon>Endopterygota</taxon>
        <taxon>Diptera</taxon>
        <taxon>Brachycera</taxon>
        <taxon>Muscomorpha</taxon>
        <taxon>Ephydroidea</taxon>
        <taxon>Drosophilidae</taxon>
        <taxon>Drosophila</taxon>
        <taxon>Sophophora</taxon>
    </lineage>
</organism>
<name>A0AAU9F9Q6_DROMD</name>
<keyword evidence="1" id="KW-0732">Signal</keyword>
<dbReference type="Proteomes" id="UP001500889">
    <property type="component" value="Chromosome O"/>
</dbReference>
<evidence type="ECO:0000313" key="3">
    <source>
        <dbReference type="Proteomes" id="UP001500889"/>
    </source>
</evidence>
<evidence type="ECO:0000256" key="1">
    <source>
        <dbReference type="SAM" id="SignalP"/>
    </source>
</evidence>
<reference evidence="2 3" key="1">
    <citation type="submission" date="2024-02" db="EMBL/GenBank/DDBJ databases">
        <title>A chromosome-level genome assembly of Drosophila madeirensis, a fruit fly species endemic to Madeira island.</title>
        <authorList>
            <person name="Tomihara K."/>
            <person name="Llopart A."/>
            <person name="Yamamoto D."/>
        </authorList>
    </citation>
    <scope>NUCLEOTIDE SEQUENCE [LARGE SCALE GENOMIC DNA]</scope>
    <source>
        <strain evidence="2 3">RF1</strain>
    </source>
</reference>
<feature type="signal peptide" evidence="1">
    <location>
        <begin position="1"/>
        <end position="24"/>
    </location>
</feature>